<dbReference type="PANTHER" id="PTHR35204">
    <property type="entry name" value="YALI0A21131P"/>
    <property type="match status" value="1"/>
</dbReference>
<name>A0A4Q4SRZ5_9PEZI</name>
<comment type="caution">
    <text evidence="1">The sequence shown here is derived from an EMBL/GenBank/DDBJ whole genome shotgun (WGS) entry which is preliminary data.</text>
</comment>
<dbReference type="OrthoDB" id="10261782at2759"/>
<dbReference type="PANTHER" id="PTHR35204:SF1">
    <property type="entry name" value="ENTEROTOXIN"/>
    <property type="match status" value="1"/>
</dbReference>
<proteinExistence type="predicted"/>
<gene>
    <name evidence="1" type="ORF">DL764_010884</name>
</gene>
<dbReference type="EMBL" id="QJNU01001588">
    <property type="protein sequence ID" value="RYO74359.1"/>
    <property type="molecule type" value="Genomic_DNA"/>
</dbReference>
<dbReference type="Proteomes" id="UP000293360">
    <property type="component" value="Unassembled WGS sequence"/>
</dbReference>
<evidence type="ECO:0000313" key="2">
    <source>
        <dbReference type="Proteomes" id="UP000293360"/>
    </source>
</evidence>
<accession>A0A4Q4SRZ5</accession>
<protein>
    <submittedName>
        <fullName evidence="1">Uncharacterized protein</fullName>
    </submittedName>
</protein>
<dbReference type="InterPro" id="IPR038921">
    <property type="entry name" value="YOR389W-like"/>
</dbReference>
<keyword evidence="2" id="KW-1185">Reference proteome</keyword>
<organism evidence="1 2">
    <name type="scientific">Monosporascus ibericus</name>
    <dbReference type="NCBI Taxonomy" id="155417"/>
    <lineage>
        <taxon>Eukaryota</taxon>
        <taxon>Fungi</taxon>
        <taxon>Dikarya</taxon>
        <taxon>Ascomycota</taxon>
        <taxon>Pezizomycotina</taxon>
        <taxon>Sordariomycetes</taxon>
        <taxon>Xylariomycetidae</taxon>
        <taxon>Xylariales</taxon>
        <taxon>Xylariales incertae sedis</taxon>
        <taxon>Monosporascus</taxon>
    </lineage>
</organism>
<sequence length="183" mass="21132">MGPSLNHSGMEMVPATVPKGSLFYHGTHRDLTAGPPPGSEWLAIVIEESEGFAFFSFRWKWDMGILDTQDLVQRSVRSPSGKPLWDEYDRAKELCRLVTDWRYDGIVRMEIGFEVIHCNFTAGLDLLSMLRRPFFDQPEGCTDQACDMFQFARAIAYRYDGLNSSRVKLDFSTWSPRTFIWWT</sequence>
<reference evidence="1 2" key="1">
    <citation type="submission" date="2018-06" db="EMBL/GenBank/DDBJ databases">
        <title>Complete Genomes of Monosporascus.</title>
        <authorList>
            <person name="Robinson A.J."/>
            <person name="Natvig D.O."/>
        </authorList>
    </citation>
    <scope>NUCLEOTIDE SEQUENCE [LARGE SCALE GENOMIC DNA]</scope>
    <source>
        <strain evidence="1 2">CBS 110550</strain>
    </source>
</reference>
<evidence type="ECO:0000313" key="1">
    <source>
        <dbReference type="EMBL" id="RYO74359.1"/>
    </source>
</evidence>
<dbReference type="STRING" id="155417.A0A4Q4SRZ5"/>
<dbReference type="AlphaFoldDB" id="A0A4Q4SRZ5"/>